<dbReference type="Proteomes" id="UP000812440">
    <property type="component" value="Unassembled WGS sequence"/>
</dbReference>
<accession>A0A8T2IEJ6</accession>
<proteinExistence type="predicted"/>
<feature type="compositionally biased region" description="Polar residues" evidence="1">
    <location>
        <begin position="87"/>
        <end position="96"/>
    </location>
</feature>
<dbReference type="AlphaFoldDB" id="A0A8T2IEJ6"/>
<name>A0A8T2IEJ6_9PIPI</name>
<feature type="compositionally biased region" description="Polar residues" evidence="1">
    <location>
        <begin position="215"/>
        <end position="230"/>
    </location>
</feature>
<comment type="caution">
    <text evidence="2">The sequence shown here is derived from an EMBL/GenBank/DDBJ whole genome shotgun (WGS) entry which is preliminary data.</text>
</comment>
<feature type="compositionally biased region" description="Basic and acidic residues" evidence="1">
    <location>
        <begin position="265"/>
        <end position="276"/>
    </location>
</feature>
<sequence length="309" mass="34095">MTPAVRAMTPAVLTMTPAVHAMTPAVHAMTPAVRAMNPAVLTMTPAVHAMNPAVRTMTPADLSPVPDDGFPVNARQAYKTYAAIPANHTSLEQQDASSPRTPDRTTSSADGGFSPGPLDSPEQRSFRERQKYFEIEVKQQADKPPKRISLVGEDDLRKMKEEEARKIQIKREQLLRKEEEGPTGDSTPEPKGPSTPTSVYIEGVEYKIERVDGGSLSSLTGFSPSESQRNSLEEAFRIEQRPSSMSGLHPVYPGGSDSAPPVRTVKAEKRLQERLRMQSPELTEQEKQLSPAERRALQAEKRAMWRAAR</sequence>
<feature type="compositionally biased region" description="Basic and acidic residues" evidence="1">
    <location>
        <begin position="165"/>
        <end position="180"/>
    </location>
</feature>
<protein>
    <submittedName>
        <fullName evidence="2">Uncharacterized protein</fullName>
    </submittedName>
</protein>
<evidence type="ECO:0000256" key="1">
    <source>
        <dbReference type="SAM" id="MobiDB-lite"/>
    </source>
</evidence>
<feature type="compositionally biased region" description="Low complexity" evidence="1">
    <location>
        <begin position="97"/>
        <end position="108"/>
    </location>
</feature>
<dbReference type="EMBL" id="JAACNH010005903">
    <property type="protein sequence ID" value="KAG8429530.1"/>
    <property type="molecule type" value="Genomic_DNA"/>
</dbReference>
<reference evidence="2" key="1">
    <citation type="thesis" date="2020" institute="ProQuest LLC" country="789 East Eisenhower Parkway, Ann Arbor, MI, USA">
        <title>Comparative Genomics and Chromosome Evolution.</title>
        <authorList>
            <person name="Mudd A.B."/>
        </authorList>
    </citation>
    <scope>NUCLEOTIDE SEQUENCE</scope>
    <source>
        <strain evidence="2">Female2</strain>
        <tissue evidence="2">Blood</tissue>
    </source>
</reference>
<feature type="region of interest" description="Disordered" evidence="1">
    <location>
        <begin position="85"/>
        <end position="124"/>
    </location>
</feature>
<keyword evidence="3" id="KW-1185">Reference proteome</keyword>
<feature type="compositionally biased region" description="Basic and acidic residues" evidence="1">
    <location>
        <begin position="231"/>
        <end position="240"/>
    </location>
</feature>
<feature type="compositionally biased region" description="Basic and acidic residues" evidence="1">
    <location>
        <begin position="284"/>
        <end position="303"/>
    </location>
</feature>
<feature type="region of interest" description="Disordered" evidence="1">
    <location>
        <begin position="165"/>
        <end position="309"/>
    </location>
</feature>
<gene>
    <name evidence="2" type="ORF">GDO86_019925</name>
</gene>
<dbReference type="OrthoDB" id="9909662at2759"/>
<evidence type="ECO:0000313" key="3">
    <source>
        <dbReference type="Proteomes" id="UP000812440"/>
    </source>
</evidence>
<evidence type="ECO:0000313" key="2">
    <source>
        <dbReference type="EMBL" id="KAG8429530.1"/>
    </source>
</evidence>
<organism evidence="2 3">
    <name type="scientific">Hymenochirus boettgeri</name>
    <name type="common">Congo dwarf clawed frog</name>
    <dbReference type="NCBI Taxonomy" id="247094"/>
    <lineage>
        <taxon>Eukaryota</taxon>
        <taxon>Metazoa</taxon>
        <taxon>Chordata</taxon>
        <taxon>Craniata</taxon>
        <taxon>Vertebrata</taxon>
        <taxon>Euteleostomi</taxon>
        <taxon>Amphibia</taxon>
        <taxon>Batrachia</taxon>
        <taxon>Anura</taxon>
        <taxon>Pipoidea</taxon>
        <taxon>Pipidae</taxon>
        <taxon>Pipinae</taxon>
        <taxon>Hymenochirus</taxon>
    </lineage>
</organism>